<gene>
    <name evidence="1" type="ORF">SDC9_186286</name>
</gene>
<accession>A0A645HIC7</accession>
<evidence type="ECO:0000313" key="1">
    <source>
        <dbReference type="EMBL" id="MPN38761.1"/>
    </source>
</evidence>
<protein>
    <submittedName>
        <fullName evidence="1">Uncharacterized protein</fullName>
    </submittedName>
</protein>
<comment type="caution">
    <text evidence="1">The sequence shown here is derived from an EMBL/GenBank/DDBJ whole genome shotgun (WGS) entry which is preliminary data.</text>
</comment>
<dbReference type="EMBL" id="VSSQ01094190">
    <property type="protein sequence ID" value="MPN38761.1"/>
    <property type="molecule type" value="Genomic_DNA"/>
</dbReference>
<dbReference type="AlphaFoldDB" id="A0A645HIC7"/>
<name>A0A645HIC7_9ZZZZ</name>
<proteinExistence type="predicted"/>
<sequence length="166" mass="18124">MLFNHLTIGKPIAVFGVFGVVFGNSIPDRRQLLFSNGNTLVVRRILNRATKSFGTAAGCSRCPAFIILRIKGVHAHTICPIAIQQPLDLLPGNACLFAFRINKTATYLFIIAIRRVLNKGTDDIPTFFAASTCLSVGFEKKADGYSVLLRALFFAMASSSRERGIS</sequence>
<reference evidence="1" key="1">
    <citation type="submission" date="2019-08" db="EMBL/GenBank/DDBJ databases">
        <authorList>
            <person name="Kucharzyk K."/>
            <person name="Murdoch R.W."/>
            <person name="Higgins S."/>
            <person name="Loffler F."/>
        </authorList>
    </citation>
    <scope>NUCLEOTIDE SEQUENCE</scope>
</reference>
<organism evidence="1">
    <name type="scientific">bioreactor metagenome</name>
    <dbReference type="NCBI Taxonomy" id="1076179"/>
    <lineage>
        <taxon>unclassified sequences</taxon>
        <taxon>metagenomes</taxon>
        <taxon>ecological metagenomes</taxon>
    </lineage>
</organism>